<evidence type="ECO:0000313" key="1">
    <source>
        <dbReference type="EMBL" id="KAL2785848.1"/>
    </source>
</evidence>
<protein>
    <submittedName>
        <fullName evidence="1">Uncharacterized protein</fullName>
    </submittedName>
</protein>
<reference evidence="1 2" key="1">
    <citation type="submission" date="2024-07" db="EMBL/GenBank/DDBJ databases">
        <title>Section-level genome sequencing and comparative genomics of Aspergillus sections Usti and Cavernicolus.</title>
        <authorList>
            <consortium name="Lawrence Berkeley National Laboratory"/>
            <person name="Nybo J.L."/>
            <person name="Vesth T.C."/>
            <person name="Theobald S."/>
            <person name="Frisvad J.C."/>
            <person name="Larsen T.O."/>
            <person name="Kjaerboelling I."/>
            <person name="Rothschild-Mancinelli K."/>
            <person name="Lyhne E.K."/>
            <person name="Kogle M.E."/>
            <person name="Barry K."/>
            <person name="Clum A."/>
            <person name="Na H."/>
            <person name="Ledsgaard L."/>
            <person name="Lin J."/>
            <person name="Lipzen A."/>
            <person name="Kuo A."/>
            <person name="Riley R."/>
            <person name="Mondo S."/>
            <person name="Labutti K."/>
            <person name="Haridas S."/>
            <person name="Pangalinan J."/>
            <person name="Salamov A.A."/>
            <person name="Simmons B.A."/>
            <person name="Magnuson J.K."/>
            <person name="Chen J."/>
            <person name="Drula E."/>
            <person name="Henrissat B."/>
            <person name="Wiebenga A."/>
            <person name="Lubbers R.J."/>
            <person name="Gomes A.C."/>
            <person name="Makela M.R."/>
            <person name="Stajich J."/>
            <person name="Grigoriev I.V."/>
            <person name="Mortensen U.H."/>
            <person name="De Vries R.P."/>
            <person name="Baker S.E."/>
            <person name="Andersen M.R."/>
        </authorList>
    </citation>
    <scope>NUCLEOTIDE SEQUENCE [LARGE SCALE GENOMIC DNA]</scope>
    <source>
        <strain evidence="1 2">CBS 209.92</strain>
    </source>
</reference>
<accession>A0ABR4FS52</accession>
<organism evidence="1 2">
    <name type="scientific">Aspergillus keveii</name>
    <dbReference type="NCBI Taxonomy" id="714993"/>
    <lineage>
        <taxon>Eukaryota</taxon>
        <taxon>Fungi</taxon>
        <taxon>Dikarya</taxon>
        <taxon>Ascomycota</taxon>
        <taxon>Pezizomycotina</taxon>
        <taxon>Eurotiomycetes</taxon>
        <taxon>Eurotiomycetidae</taxon>
        <taxon>Eurotiales</taxon>
        <taxon>Aspergillaceae</taxon>
        <taxon>Aspergillus</taxon>
        <taxon>Aspergillus subgen. Nidulantes</taxon>
    </lineage>
</organism>
<keyword evidence="2" id="KW-1185">Reference proteome</keyword>
<dbReference type="EMBL" id="JBFTWV010000132">
    <property type="protein sequence ID" value="KAL2785848.1"/>
    <property type="molecule type" value="Genomic_DNA"/>
</dbReference>
<gene>
    <name evidence="1" type="ORF">BJX66DRAFT_342683</name>
</gene>
<name>A0ABR4FS52_9EURO</name>
<dbReference type="Proteomes" id="UP001610563">
    <property type="component" value="Unassembled WGS sequence"/>
</dbReference>
<comment type="caution">
    <text evidence="1">The sequence shown here is derived from an EMBL/GenBank/DDBJ whole genome shotgun (WGS) entry which is preliminary data.</text>
</comment>
<proteinExistence type="predicted"/>
<evidence type="ECO:0000313" key="2">
    <source>
        <dbReference type="Proteomes" id="UP001610563"/>
    </source>
</evidence>
<sequence length="87" mass="9878">MTSLRGSASDHGRKARLGGITYSTWFYEFYEHRHNPGAYGHLSAKQEATKESLIAEALEQLKIASPELFKELEVANGMDGKYRARRF</sequence>